<evidence type="ECO:0000313" key="1">
    <source>
        <dbReference type="EMBL" id="CAG8772768.1"/>
    </source>
</evidence>
<dbReference type="EMBL" id="CAJVPT010066040">
    <property type="protein sequence ID" value="CAG8772768.1"/>
    <property type="molecule type" value="Genomic_DNA"/>
</dbReference>
<organism evidence="1 2">
    <name type="scientific">Acaulospora colombiana</name>
    <dbReference type="NCBI Taxonomy" id="27376"/>
    <lineage>
        <taxon>Eukaryota</taxon>
        <taxon>Fungi</taxon>
        <taxon>Fungi incertae sedis</taxon>
        <taxon>Mucoromycota</taxon>
        <taxon>Glomeromycotina</taxon>
        <taxon>Glomeromycetes</taxon>
        <taxon>Diversisporales</taxon>
        <taxon>Acaulosporaceae</taxon>
        <taxon>Acaulospora</taxon>
    </lineage>
</organism>
<reference evidence="1" key="1">
    <citation type="submission" date="2021-06" db="EMBL/GenBank/DDBJ databases">
        <authorList>
            <person name="Kallberg Y."/>
            <person name="Tangrot J."/>
            <person name="Rosling A."/>
        </authorList>
    </citation>
    <scope>NUCLEOTIDE SEQUENCE</scope>
    <source>
        <strain evidence="1">CL356</strain>
    </source>
</reference>
<accession>A0ACA9R1L1</accession>
<name>A0ACA9R1L1_9GLOM</name>
<protein>
    <submittedName>
        <fullName evidence="1">3707_t:CDS:1</fullName>
    </submittedName>
</protein>
<feature type="non-terminal residue" evidence="1">
    <location>
        <position position="1"/>
    </location>
</feature>
<gene>
    <name evidence="1" type="ORF">ACOLOM_LOCUS13898</name>
</gene>
<sequence length="60" mass="6806">CMLDTSGLPELQEKSIRAEQDSGITHLPPEQRDEVLTVLYKALARFNCLRRAIELKFGFG</sequence>
<evidence type="ECO:0000313" key="2">
    <source>
        <dbReference type="Proteomes" id="UP000789525"/>
    </source>
</evidence>
<dbReference type="Proteomes" id="UP000789525">
    <property type="component" value="Unassembled WGS sequence"/>
</dbReference>
<proteinExistence type="predicted"/>
<comment type="caution">
    <text evidence="1">The sequence shown here is derived from an EMBL/GenBank/DDBJ whole genome shotgun (WGS) entry which is preliminary data.</text>
</comment>
<keyword evidence="2" id="KW-1185">Reference proteome</keyword>